<dbReference type="FunFam" id="1.20.58.1480:FF:000012">
    <property type="entry name" value="Lon protease homolog"/>
    <property type="match status" value="1"/>
</dbReference>
<dbReference type="Gene3D" id="1.20.58.1480">
    <property type="match status" value="1"/>
</dbReference>
<dbReference type="InterPro" id="IPR027065">
    <property type="entry name" value="Lon_Prtase"/>
</dbReference>
<evidence type="ECO:0000256" key="10">
    <source>
        <dbReference type="PIRSR" id="PIRSR001174-2"/>
    </source>
</evidence>
<keyword evidence="8" id="KW-0576">Peroxisome</keyword>
<evidence type="ECO:0000313" key="14">
    <source>
        <dbReference type="EMBL" id="ETO65120.1"/>
    </source>
</evidence>
<dbReference type="InterPro" id="IPR004815">
    <property type="entry name" value="Lon_bac/euk-typ"/>
</dbReference>
<dbReference type="GO" id="GO:0004252">
    <property type="term" value="F:serine-type endopeptidase activity"/>
    <property type="evidence" value="ECO:0007669"/>
    <property type="project" value="UniProtKB-UniRule"/>
</dbReference>
<dbReference type="PRINTS" id="PR00830">
    <property type="entry name" value="ENDOLAPTASE"/>
</dbReference>
<feature type="active site" evidence="9 11">
    <location>
        <position position="806"/>
    </location>
</feature>
<feature type="domain" description="Lon N-terminal" evidence="13">
    <location>
        <begin position="35"/>
        <end position="271"/>
    </location>
</feature>
<evidence type="ECO:0000259" key="12">
    <source>
        <dbReference type="PROSITE" id="PS51786"/>
    </source>
</evidence>
<dbReference type="GO" id="GO:0005524">
    <property type="term" value="F:ATP binding"/>
    <property type="evidence" value="ECO:0007669"/>
    <property type="project" value="UniProtKB-KW"/>
</dbReference>
<accession>A0A080ZEQ9</accession>
<dbReference type="SMART" id="SM00464">
    <property type="entry name" value="LON"/>
    <property type="match status" value="1"/>
</dbReference>
<feature type="active site" evidence="9 11">
    <location>
        <position position="849"/>
    </location>
</feature>
<dbReference type="AlphaFoldDB" id="A0A080ZEQ9"/>
<dbReference type="PANTHER" id="PTHR10046">
    <property type="entry name" value="ATP DEPENDENT LON PROTEASE FAMILY MEMBER"/>
    <property type="match status" value="1"/>
</dbReference>
<dbReference type="Pfam" id="PF02190">
    <property type="entry name" value="LON_substr_bdg"/>
    <property type="match status" value="1"/>
</dbReference>
<feature type="binding site" evidence="10">
    <location>
        <begin position="429"/>
        <end position="436"/>
    </location>
    <ligand>
        <name>ATP</name>
        <dbReference type="ChEBI" id="CHEBI:30616"/>
    </ligand>
</feature>
<comment type="similarity">
    <text evidence="11">Belongs to the peptidase S16 family.</text>
</comment>
<dbReference type="SUPFAM" id="SSF54211">
    <property type="entry name" value="Ribosomal protein S5 domain 2-like"/>
    <property type="match status" value="1"/>
</dbReference>
<keyword evidence="5 11" id="KW-0720">Serine protease</keyword>
<evidence type="ECO:0000256" key="1">
    <source>
        <dbReference type="ARBA" id="ARBA00022490"/>
    </source>
</evidence>
<evidence type="ECO:0000259" key="13">
    <source>
        <dbReference type="PROSITE" id="PS51787"/>
    </source>
</evidence>
<evidence type="ECO:0000256" key="7">
    <source>
        <dbReference type="ARBA" id="ARBA00023016"/>
    </source>
</evidence>
<evidence type="ECO:0000256" key="11">
    <source>
        <dbReference type="PROSITE-ProRule" id="PRU01122"/>
    </source>
</evidence>
<reference evidence="14 15" key="1">
    <citation type="submission" date="2013-11" db="EMBL/GenBank/DDBJ databases">
        <title>The Genome Sequence of Phytophthora parasitica P1976.</title>
        <authorList>
            <consortium name="The Broad Institute Genomics Platform"/>
            <person name="Russ C."/>
            <person name="Tyler B."/>
            <person name="Panabieres F."/>
            <person name="Shan W."/>
            <person name="Tripathy S."/>
            <person name="Grunwald N."/>
            <person name="Machado M."/>
            <person name="Johnson C.S."/>
            <person name="Walker B."/>
            <person name="Young S."/>
            <person name="Zeng Q."/>
            <person name="Gargeya S."/>
            <person name="Fitzgerald M."/>
            <person name="Haas B."/>
            <person name="Abouelleil A."/>
            <person name="Allen A.W."/>
            <person name="Alvarado L."/>
            <person name="Arachchi H.M."/>
            <person name="Berlin A.M."/>
            <person name="Chapman S.B."/>
            <person name="Gainer-Dewar J."/>
            <person name="Goldberg J."/>
            <person name="Griggs A."/>
            <person name="Gujja S."/>
            <person name="Hansen M."/>
            <person name="Howarth C."/>
            <person name="Imamovic A."/>
            <person name="Ireland A."/>
            <person name="Larimer J."/>
            <person name="McCowan C."/>
            <person name="Murphy C."/>
            <person name="Pearson M."/>
            <person name="Poon T.W."/>
            <person name="Priest M."/>
            <person name="Roberts A."/>
            <person name="Saif S."/>
            <person name="Shea T."/>
            <person name="Sisk P."/>
            <person name="Sykes S."/>
            <person name="Wortman J."/>
            <person name="Nusbaum C."/>
            <person name="Birren B."/>
        </authorList>
    </citation>
    <scope>NUCLEOTIDE SEQUENCE [LARGE SCALE GENOMIC DNA]</scope>
    <source>
        <strain evidence="14 15">P1976</strain>
    </source>
</reference>
<dbReference type="FunFam" id="1.10.8.60:FF:000091">
    <property type="entry name" value="Lon protease homolog 2, peroxisomal"/>
    <property type="match status" value="1"/>
</dbReference>
<dbReference type="PIRSF" id="PIRSF001174">
    <property type="entry name" value="Lon_proteas"/>
    <property type="match status" value="1"/>
</dbReference>
<dbReference type="SUPFAM" id="SSF52540">
    <property type="entry name" value="P-loop containing nucleoside triphosphate hydrolases"/>
    <property type="match status" value="1"/>
</dbReference>
<keyword evidence="4 11" id="KW-0378">Hydrolase</keyword>
<feature type="non-terminal residue" evidence="14">
    <location>
        <position position="1"/>
    </location>
</feature>
<evidence type="ECO:0000256" key="5">
    <source>
        <dbReference type="ARBA" id="ARBA00022825"/>
    </source>
</evidence>
<dbReference type="Pfam" id="PF00004">
    <property type="entry name" value="AAA"/>
    <property type="match status" value="1"/>
</dbReference>
<keyword evidence="2 11" id="KW-0645">Protease</keyword>
<evidence type="ECO:0000256" key="9">
    <source>
        <dbReference type="PIRSR" id="PIRSR001174-1"/>
    </source>
</evidence>
<dbReference type="Gene3D" id="3.40.50.300">
    <property type="entry name" value="P-loop containing nucleotide triphosphate hydrolases"/>
    <property type="match status" value="1"/>
</dbReference>
<dbReference type="InterPro" id="IPR003959">
    <property type="entry name" value="ATPase_AAA_core"/>
</dbReference>
<dbReference type="Gene3D" id="2.30.130.40">
    <property type="entry name" value="LON domain-like"/>
    <property type="match status" value="1"/>
</dbReference>
<dbReference type="InterPro" id="IPR054594">
    <property type="entry name" value="Lon_lid"/>
</dbReference>
<dbReference type="NCBIfam" id="TIGR00763">
    <property type="entry name" value="lon"/>
    <property type="match status" value="1"/>
</dbReference>
<dbReference type="GO" id="GO:0030163">
    <property type="term" value="P:protein catabolic process"/>
    <property type="evidence" value="ECO:0007669"/>
    <property type="project" value="InterPro"/>
</dbReference>
<sequence>STSTFCLLNRTRNFHLRTTKMEDRAPSTTTTALQLPILPLDGKVLFPRTYLRLAITSASALQLLKDLVWEVRSPKTSKRNTGDSAASTSLTLAIFTRRDSADGESDPSQLLTTTTEAKDAVYSVGTVARVVQLTRMQGGVAGLSVLVQGLHRVQLQDVAQTRPYLVGLVQRIMAPVPVKGAKTEETALTLEQLALRLKHLTQEYLETAKSAPLLRRSNGLVDAIGNSSAGELADVVVSYLNVGVDEKQQVLEAVPIALRCERAVALLEQETEKARLQRKIQSEVQDKLEGTRKEFLLRQQLEAIKKELGETGDDGAGGDNAGEIKLLEDRLNALTLDPKASKIAQRELRRLKGMTAMQPEYGILHNYLEFFSELPWNTSTADSLVVERVRKQLDADHYGLDKVKKRITEYIAVRSLKRDMRGPILCLVGPPGVGKTSLGRSIATATNRKFERIALGGVHDESEIRGHRKTYVGAMPGCILNALRHAETNNPVLLLDEVDKLGKDFRGDPASALLEVLDPHQNNTFSDHYLNVPFDLSRTLFLATANSLDTIPGPLLDRMEVIELSGYSVEQKVEIARRYLLPQQIEANGLLEDMVRISDEALHYLIMRYTREAGVRDLERQVGALCRYVAVDVVRELDESDEKQKLEDVDNSDRLASFDPIFIDKKMIRSILGHELVFNEMALRSSVPGVATGMSWSTAGGSILFVEASCTRHAPSDKVVTSSTSASVNTAPTLQLTGKLGDVMKESAQLALSWLLVNAHLIELPVEESTSAEAGELSGPNTLSLDGISSVHVHFPEGAIPKDGPSAGGAIVCALLSVISGLSVPVDIAMTGEITLRGVILPVGGIREKVLAAIRAGIKRVILPRGNKSEAEELRKEFTGVSTGSSRERNDHVQLLFVSDLRELIQLVFHMKVRKDPGVRRLKGTRASGGVDYTSDPVLLSML</sequence>
<dbReference type="InterPro" id="IPR015947">
    <property type="entry name" value="PUA-like_sf"/>
</dbReference>
<keyword evidence="6 10" id="KW-0067">ATP-binding</keyword>
<dbReference type="CDD" id="cd19500">
    <property type="entry name" value="RecA-like_Lon"/>
    <property type="match status" value="1"/>
</dbReference>
<dbReference type="GO" id="GO:0016887">
    <property type="term" value="F:ATP hydrolysis activity"/>
    <property type="evidence" value="ECO:0007669"/>
    <property type="project" value="InterPro"/>
</dbReference>
<dbReference type="Gene3D" id="3.30.230.10">
    <property type="match status" value="1"/>
</dbReference>
<comment type="caution">
    <text evidence="14">The sequence shown here is derived from an EMBL/GenBank/DDBJ whole genome shotgun (WGS) entry which is preliminary data.</text>
</comment>
<dbReference type="InterPro" id="IPR046336">
    <property type="entry name" value="Lon_prtase_N_sf"/>
</dbReference>
<dbReference type="OrthoDB" id="2411602at2759"/>
<evidence type="ECO:0000256" key="6">
    <source>
        <dbReference type="ARBA" id="ARBA00022840"/>
    </source>
</evidence>
<keyword evidence="3 10" id="KW-0547">Nucleotide-binding</keyword>
<evidence type="ECO:0000256" key="3">
    <source>
        <dbReference type="ARBA" id="ARBA00022741"/>
    </source>
</evidence>
<dbReference type="InterPro" id="IPR008269">
    <property type="entry name" value="Lon_proteolytic"/>
</dbReference>
<organism evidence="14 15">
    <name type="scientific">Phytophthora nicotianae P1976</name>
    <dbReference type="NCBI Taxonomy" id="1317066"/>
    <lineage>
        <taxon>Eukaryota</taxon>
        <taxon>Sar</taxon>
        <taxon>Stramenopiles</taxon>
        <taxon>Oomycota</taxon>
        <taxon>Peronosporomycetes</taxon>
        <taxon>Peronosporales</taxon>
        <taxon>Peronosporaceae</taxon>
        <taxon>Phytophthora</taxon>
    </lineage>
</organism>
<dbReference type="InterPro" id="IPR003593">
    <property type="entry name" value="AAA+_ATPase"/>
</dbReference>
<name>A0A080ZEQ9_PHYNI</name>
<dbReference type="InterPro" id="IPR014721">
    <property type="entry name" value="Ribsml_uS5_D2-typ_fold_subgr"/>
</dbReference>
<dbReference type="Gene3D" id="1.10.8.60">
    <property type="match status" value="1"/>
</dbReference>
<evidence type="ECO:0000256" key="4">
    <source>
        <dbReference type="ARBA" id="ARBA00022801"/>
    </source>
</evidence>
<keyword evidence="7" id="KW-0346">Stress response</keyword>
<dbReference type="FunFam" id="3.40.50.300:FF:000382">
    <property type="entry name" value="Lon protease homolog 2, peroxisomal"/>
    <property type="match status" value="1"/>
</dbReference>
<dbReference type="GO" id="GO:0004176">
    <property type="term" value="F:ATP-dependent peptidase activity"/>
    <property type="evidence" value="ECO:0007669"/>
    <property type="project" value="UniProtKB-UniRule"/>
</dbReference>
<keyword evidence="1" id="KW-0963">Cytoplasm</keyword>
<dbReference type="FunFam" id="1.20.5.5270:FF:000002">
    <property type="entry name" value="Lon protease homolog"/>
    <property type="match status" value="1"/>
</dbReference>
<dbReference type="InterPro" id="IPR020568">
    <property type="entry name" value="Ribosomal_Su5_D2-typ_SF"/>
</dbReference>
<dbReference type="PROSITE" id="PS51787">
    <property type="entry name" value="LON_N"/>
    <property type="match status" value="1"/>
</dbReference>
<dbReference type="SUPFAM" id="SSF88697">
    <property type="entry name" value="PUA domain-like"/>
    <property type="match status" value="1"/>
</dbReference>
<dbReference type="InterPro" id="IPR027417">
    <property type="entry name" value="P-loop_NTPase"/>
</dbReference>
<dbReference type="Proteomes" id="UP000028582">
    <property type="component" value="Unassembled WGS sequence"/>
</dbReference>
<dbReference type="Gene3D" id="1.20.5.5270">
    <property type="match status" value="1"/>
</dbReference>
<dbReference type="Pfam" id="PF05362">
    <property type="entry name" value="Lon_C"/>
    <property type="match status" value="1"/>
</dbReference>
<proteinExistence type="inferred from homology"/>
<protein>
    <submittedName>
        <fullName evidence="14">ATP-dependent protease La</fullName>
    </submittedName>
</protein>
<dbReference type="PROSITE" id="PS51786">
    <property type="entry name" value="LON_PROTEOLYTIC"/>
    <property type="match status" value="1"/>
</dbReference>
<evidence type="ECO:0000313" key="15">
    <source>
        <dbReference type="Proteomes" id="UP000028582"/>
    </source>
</evidence>
<evidence type="ECO:0000256" key="2">
    <source>
        <dbReference type="ARBA" id="ARBA00022670"/>
    </source>
</evidence>
<feature type="domain" description="Lon proteolytic" evidence="12">
    <location>
        <begin position="685"/>
        <end position="911"/>
    </location>
</feature>
<dbReference type="EMBL" id="ANJA01003223">
    <property type="protein sequence ID" value="ETO65120.1"/>
    <property type="molecule type" value="Genomic_DNA"/>
</dbReference>
<dbReference type="GO" id="GO:0006508">
    <property type="term" value="P:proteolysis"/>
    <property type="evidence" value="ECO:0007669"/>
    <property type="project" value="UniProtKB-KW"/>
</dbReference>
<dbReference type="InterPro" id="IPR003111">
    <property type="entry name" value="Lon_prtase_N"/>
</dbReference>
<dbReference type="Pfam" id="PF22667">
    <property type="entry name" value="Lon_lid"/>
    <property type="match status" value="1"/>
</dbReference>
<evidence type="ECO:0000256" key="8">
    <source>
        <dbReference type="ARBA" id="ARBA00023140"/>
    </source>
</evidence>
<gene>
    <name evidence="14" type="ORF">F444_17521</name>
</gene>
<dbReference type="SMART" id="SM00382">
    <property type="entry name" value="AAA"/>
    <property type="match status" value="1"/>
</dbReference>